<reference evidence="2" key="1">
    <citation type="submission" date="2013-08" db="EMBL/GenBank/DDBJ databases">
        <authorList>
            <person name="Mendez C."/>
            <person name="Richter M."/>
            <person name="Ferrer M."/>
            <person name="Sanchez J."/>
        </authorList>
    </citation>
    <scope>NUCLEOTIDE SEQUENCE</scope>
</reference>
<dbReference type="GO" id="GO:0016020">
    <property type="term" value="C:membrane"/>
    <property type="evidence" value="ECO:0007669"/>
    <property type="project" value="InterPro"/>
</dbReference>
<sequence>GLDAARLVDHLHDLGIQVVMLTGDGLATASAIAARVGIGTRTARGELLRRGATPPHQTHPVRGQVGVRVAPPLRPWERDTWFDVYAEVLPEDKMRLIDQLQRESIVVGMTGDGVNDAPALKKAEVGIAVASATDVAKAASSLVLTDPGLEDIVAGVEVSRRIHQRMLTYTLNKIIKTLQVGLFLGLGLVVFGRFVTTPTLV</sequence>
<dbReference type="PRINTS" id="PR00120">
    <property type="entry name" value="HATPASE"/>
</dbReference>
<dbReference type="GO" id="GO:0005524">
    <property type="term" value="F:ATP binding"/>
    <property type="evidence" value="ECO:0007669"/>
    <property type="project" value="InterPro"/>
</dbReference>
<keyword evidence="1" id="KW-0472">Membrane</keyword>
<dbReference type="Gene3D" id="3.40.50.1000">
    <property type="entry name" value="HAD superfamily/HAD-like"/>
    <property type="match status" value="1"/>
</dbReference>
<dbReference type="SUPFAM" id="SSF56784">
    <property type="entry name" value="HAD-like"/>
    <property type="match status" value="1"/>
</dbReference>
<reference evidence="2" key="2">
    <citation type="journal article" date="2014" name="ISME J.">
        <title>Microbial stratification in low pH oxic and suboxic macroscopic growths along an acid mine drainage.</title>
        <authorList>
            <person name="Mendez-Garcia C."/>
            <person name="Mesa V."/>
            <person name="Sprenger R.R."/>
            <person name="Richter M."/>
            <person name="Diez M.S."/>
            <person name="Solano J."/>
            <person name="Bargiela R."/>
            <person name="Golyshina O.V."/>
            <person name="Manteca A."/>
            <person name="Ramos J.L."/>
            <person name="Gallego J.R."/>
            <person name="Llorente I."/>
            <person name="Martins Dos Santos V.A."/>
            <person name="Jensen O.N."/>
            <person name="Pelaez A.I."/>
            <person name="Sanchez J."/>
            <person name="Ferrer M."/>
        </authorList>
    </citation>
    <scope>NUCLEOTIDE SEQUENCE</scope>
</reference>
<evidence type="ECO:0000256" key="1">
    <source>
        <dbReference type="SAM" id="Phobius"/>
    </source>
</evidence>
<dbReference type="NCBIfam" id="TIGR01494">
    <property type="entry name" value="ATPase_P-type"/>
    <property type="match status" value="1"/>
</dbReference>
<dbReference type="PANTHER" id="PTHR42861">
    <property type="entry name" value="CALCIUM-TRANSPORTING ATPASE"/>
    <property type="match status" value="1"/>
</dbReference>
<dbReference type="PRINTS" id="PR00119">
    <property type="entry name" value="CATATPASE"/>
</dbReference>
<dbReference type="EMBL" id="AUZY01006701">
    <property type="protein sequence ID" value="EQD53536.1"/>
    <property type="molecule type" value="Genomic_DNA"/>
</dbReference>
<evidence type="ECO:0000313" key="2">
    <source>
        <dbReference type="EMBL" id="EQD53536.1"/>
    </source>
</evidence>
<proteinExistence type="predicted"/>
<dbReference type="InterPro" id="IPR001757">
    <property type="entry name" value="P_typ_ATPase"/>
</dbReference>
<comment type="caution">
    <text evidence="2">The sequence shown here is derived from an EMBL/GenBank/DDBJ whole genome shotgun (WGS) entry which is preliminary data.</text>
</comment>
<feature type="non-terminal residue" evidence="2">
    <location>
        <position position="1"/>
    </location>
</feature>
<dbReference type="EC" id="3.6.3.-" evidence="2"/>
<feature type="non-terminal residue" evidence="2">
    <location>
        <position position="201"/>
    </location>
</feature>
<dbReference type="InterPro" id="IPR023214">
    <property type="entry name" value="HAD_sf"/>
</dbReference>
<dbReference type="AlphaFoldDB" id="T0ZZ73"/>
<gene>
    <name evidence="2" type="ORF">B1B_10185</name>
</gene>
<dbReference type="Pfam" id="PF00702">
    <property type="entry name" value="Hydrolase"/>
    <property type="match status" value="1"/>
</dbReference>
<keyword evidence="2" id="KW-0378">Hydrolase</keyword>
<protein>
    <submittedName>
        <fullName evidence="2">ATPase, P-type, K/Mg/Cd/Cu/Zn/Na/Ca/Na/H-transporter</fullName>
        <ecNumber evidence="2">3.6.3.-</ecNumber>
    </submittedName>
</protein>
<keyword evidence="1" id="KW-0812">Transmembrane</keyword>
<accession>T0ZZ73</accession>
<keyword evidence="1" id="KW-1133">Transmembrane helix</keyword>
<feature type="transmembrane region" description="Helical" evidence="1">
    <location>
        <begin position="174"/>
        <end position="195"/>
    </location>
</feature>
<name>T0ZZ73_9ZZZZ</name>
<dbReference type="Gene3D" id="1.20.1110.10">
    <property type="entry name" value="Calcium-transporting ATPase, transmembrane domain"/>
    <property type="match status" value="1"/>
</dbReference>
<organism evidence="2">
    <name type="scientific">mine drainage metagenome</name>
    <dbReference type="NCBI Taxonomy" id="410659"/>
    <lineage>
        <taxon>unclassified sequences</taxon>
        <taxon>metagenomes</taxon>
        <taxon>ecological metagenomes</taxon>
    </lineage>
</organism>
<dbReference type="InterPro" id="IPR036412">
    <property type="entry name" value="HAD-like_sf"/>
</dbReference>
<dbReference type="GO" id="GO:0016887">
    <property type="term" value="F:ATP hydrolysis activity"/>
    <property type="evidence" value="ECO:0007669"/>
    <property type="project" value="InterPro"/>
</dbReference>